<evidence type="ECO:0000313" key="3">
    <source>
        <dbReference type="Proteomes" id="UP000658127"/>
    </source>
</evidence>
<dbReference type="Pfam" id="PF24693">
    <property type="entry name" value="DUF7660"/>
    <property type="match status" value="1"/>
</dbReference>
<protein>
    <recommendedName>
        <fullName evidence="1">DUF7660 domain-containing protein</fullName>
    </recommendedName>
</protein>
<dbReference type="Proteomes" id="UP000658127">
    <property type="component" value="Unassembled WGS sequence"/>
</dbReference>
<organism evidence="2 3">
    <name type="scientific">Nocardia rhizosphaerihabitans</name>
    <dbReference type="NCBI Taxonomy" id="1691570"/>
    <lineage>
        <taxon>Bacteria</taxon>
        <taxon>Bacillati</taxon>
        <taxon>Actinomycetota</taxon>
        <taxon>Actinomycetes</taxon>
        <taxon>Mycobacteriales</taxon>
        <taxon>Nocardiaceae</taxon>
        <taxon>Nocardia</taxon>
    </lineage>
</organism>
<evidence type="ECO:0000259" key="1">
    <source>
        <dbReference type="Pfam" id="PF24693"/>
    </source>
</evidence>
<feature type="domain" description="DUF7660" evidence="1">
    <location>
        <begin position="11"/>
        <end position="86"/>
    </location>
</feature>
<evidence type="ECO:0000313" key="2">
    <source>
        <dbReference type="EMBL" id="GGN75238.1"/>
    </source>
</evidence>
<gene>
    <name evidence="2" type="ORF">GCM10011610_19370</name>
</gene>
<reference evidence="3" key="1">
    <citation type="journal article" date="2019" name="Int. J. Syst. Evol. Microbiol.">
        <title>The Global Catalogue of Microorganisms (GCM) 10K type strain sequencing project: providing services to taxonomists for standard genome sequencing and annotation.</title>
        <authorList>
            <consortium name="The Broad Institute Genomics Platform"/>
            <consortium name="The Broad Institute Genome Sequencing Center for Infectious Disease"/>
            <person name="Wu L."/>
            <person name="Ma J."/>
        </authorList>
    </citation>
    <scope>NUCLEOTIDE SEQUENCE [LARGE SCALE GENOMIC DNA]</scope>
    <source>
        <strain evidence="3">CGMCC 4.7329</strain>
    </source>
</reference>
<sequence>MAELNYDTVTSRADLVEFIQQLTSLLKTNPEQVENGTLESFLEGSGAWLDDLDLDSEDNLQRMGIPGRPSDWKFVALLIYAGVMYE</sequence>
<accession>A0ABQ2K9Q0</accession>
<name>A0ABQ2K9Q0_9NOCA</name>
<keyword evidence="3" id="KW-1185">Reference proteome</keyword>
<comment type="caution">
    <text evidence="2">The sequence shown here is derived from an EMBL/GenBank/DDBJ whole genome shotgun (WGS) entry which is preliminary data.</text>
</comment>
<proteinExistence type="predicted"/>
<dbReference type="RefSeq" id="WP_189026219.1">
    <property type="nucleotide sequence ID" value="NZ_BMNE01000002.1"/>
</dbReference>
<dbReference type="InterPro" id="IPR056077">
    <property type="entry name" value="DUF7660"/>
</dbReference>
<dbReference type="EMBL" id="BMNE01000002">
    <property type="protein sequence ID" value="GGN75238.1"/>
    <property type="molecule type" value="Genomic_DNA"/>
</dbReference>